<evidence type="ECO:0000313" key="1">
    <source>
        <dbReference type="EMBL" id="JAI02821.1"/>
    </source>
</evidence>
<organism evidence="1">
    <name type="scientific">Anguilla anguilla</name>
    <name type="common">European freshwater eel</name>
    <name type="synonym">Muraena anguilla</name>
    <dbReference type="NCBI Taxonomy" id="7936"/>
    <lineage>
        <taxon>Eukaryota</taxon>
        <taxon>Metazoa</taxon>
        <taxon>Chordata</taxon>
        <taxon>Craniata</taxon>
        <taxon>Vertebrata</taxon>
        <taxon>Euteleostomi</taxon>
        <taxon>Actinopterygii</taxon>
        <taxon>Neopterygii</taxon>
        <taxon>Teleostei</taxon>
        <taxon>Anguilliformes</taxon>
        <taxon>Anguillidae</taxon>
        <taxon>Anguilla</taxon>
    </lineage>
</organism>
<name>A0A0E9XLX9_ANGAN</name>
<sequence length="57" mass="6561">MFFCAAVKRSMFDHDQWTHLLPTVPGNSCMPMCLCPDVLLLQWRPIFHLSHVVCACL</sequence>
<accession>A0A0E9XLX9</accession>
<dbReference type="EMBL" id="GBXM01005757">
    <property type="protein sequence ID" value="JAI02821.1"/>
    <property type="molecule type" value="Transcribed_RNA"/>
</dbReference>
<reference evidence="1" key="1">
    <citation type="submission" date="2014-11" db="EMBL/GenBank/DDBJ databases">
        <authorList>
            <person name="Amaro Gonzalez C."/>
        </authorList>
    </citation>
    <scope>NUCLEOTIDE SEQUENCE</scope>
</reference>
<dbReference type="AlphaFoldDB" id="A0A0E9XLX9"/>
<proteinExistence type="predicted"/>
<reference evidence="1" key="2">
    <citation type="journal article" date="2015" name="Fish Shellfish Immunol.">
        <title>Early steps in the European eel (Anguilla anguilla)-Vibrio vulnificus interaction in the gills: Role of the RtxA13 toxin.</title>
        <authorList>
            <person name="Callol A."/>
            <person name="Pajuelo D."/>
            <person name="Ebbesson L."/>
            <person name="Teles M."/>
            <person name="MacKenzie S."/>
            <person name="Amaro C."/>
        </authorList>
    </citation>
    <scope>NUCLEOTIDE SEQUENCE</scope>
</reference>
<protein>
    <submittedName>
        <fullName evidence="1">Uncharacterized protein</fullName>
    </submittedName>
</protein>